<keyword evidence="8" id="KW-0653">Protein transport</keyword>
<name>A0A1I4FI94_9GAMM</name>
<organism evidence="11 12">
    <name type="scientific">Rhodanobacter glycinis</name>
    <dbReference type="NCBI Taxonomy" id="582702"/>
    <lineage>
        <taxon>Bacteria</taxon>
        <taxon>Pseudomonadati</taxon>
        <taxon>Pseudomonadota</taxon>
        <taxon>Gammaproteobacteria</taxon>
        <taxon>Lysobacterales</taxon>
        <taxon>Rhodanobacteraceae</taxon>
        <taxon>Rhodanobacter</taxon>
    </lineage>
</organism>
<evidence type="ECO:0000256" key="8">
    <source>
        <dbReference type="ARBA" id="ARBA00022927"/>
    </source>
</evidence>
<keyword evidence="12" id="KW-1185">Reference proteome</keyword>
<dbReference type="Pfam" id="PF01203">
    <property type="entry name" value="T2SSN"/>
    <property type="match status" value="1"/>
</dbReference>
<dbReference type="GO" id="GO:0015627">
    <property type="term" value="C:type II protein secretion system complex"/>
    <property type="evidence" value="ECO:0007669"/>
    <property type="project" value="InterPro"/>
</dbReference>
<evidence type="ECO:0000313" key="11">
    <source>
        <dbReference type="EMBL" id="SFL16647.1"/>
    </source>
</evidence>
<evidence type="ECO:0000256" key="1">
    <source>
        <dbReference type="ARBA" id="ARBA00004533"/>
    </source>
</evidence>
<evidence type="ECO:0000313" key="12">
    <source>
        <dbReference type="Proteomes" id="UP000198725"/>
    </source>
</evidence>
<dbReference type="GO" id="GO:0015628">
    <property type="term" value="P:protein secretion by the type II secretion system"/>
    <property type="evidence" value="ECO:0007669"/>
    <property type="project" value="InterPro"/>
</dbReference>
<gene>
    <name evidence="11" type="ORF">SAMN05192579_11749</name>
</gene>
<keyword evidence="9" id="KW-0472">Membrane</keyword>
<dbReference type="EMBL" id="FOSR01000017">
    <property type="protein sequence ID" value="SFL16647.1"/>
    <property type="molecule type" value="Genomic_DNA"/>
</dbReference>
<keyword evidence="5" id="KW-1003">Cell membrane</keyword>
<dbReference type="Proteomes" id="UP000198725">
    <property type="component" value="Unassembled WGS sequence"/>
</dbReference>
<keyword evidence="4" id="KW-0813">Transport</keyword>
<evidence type="ECO:0000256" key="7">
    <source>
        <dbReference type="ARBA" id="ARBA00022692"/>
    </source>
</evidence>
<evidence type="ECO:0000256" key="4">
    <source>
        <dbReference type="ARBA" id="ARBA00022448"/>
    </source>
</evidence>
<accession>A0A1I4FI94</accession>
<dbReference type="InterPro" id="IPR022792">
    <property type="entry name" value="T2SS_protein-GspN"/>
</dbReference>
<proteinExistence type="inferred from homology"/>
<protein>
    <recommendedName>
        <fullName evidence="3">Type II secretion system protein N</fullName>
    </recommendedName>
    <alternativeName>
        <fullName evidence="10">General secretion pathway protein N</fullName>
    </alternativeName>
</protein>
<reference evidence="12" key="1">
    <citation type="submission" date="2016-10" db="EMBL/GenBank/DDBJ databases">
        <authorList>
            <person name="Varghese N."/>
            <person name="Submissions S."/>
        </authorList>
    </citation>
    <scope>NUCLEOTIDE SEQUENCE [LARGE SCALE GENOMIC DNA]</scope>
    <source>
        <strain evidence="12">MO64</strain>
    </source>
</reference>
<evidence type="ECO:0000256" key="10">
    <source>
        <dbReference type="ARBA" id="ARBA00030772"/>
    </source>
</evidence>
<dbReference type="RefSeq" id="WP_139201768.1">
    <property type="nucleotide sequence ID" value="NZ_FOSR01000017.1"/>
</dbReference>
<evidence type="ECO:0000256" key="9">
    <source>
        <dbReference type="ARBA" id="ARBA00023136"/>
    </source>
</evidence>
<evidence type="ECO:0000256" key="2">
    <source>
        <dbReference type="ARBA" id="ARBA00007208"/>
    </source>
</evidence>
<sequence>MKILRIMVMGVAALVLALALLVWFMPARWAVAALGPRLHGMRLEQVDGLVWHGRAGRVLSADGMDIGQVQWTLSRRALLGDVRLQLALQKPGVTFDGTLHRLSASVVDWSHVRLQADAALFDGLPWVRGNSLHGRLNVHIVDARVQGIWPMQLDADAQWQNASVDENGRRVMLGNFHLHAQGNGGVIQLELGDAGTGPLQATGHASLSPLSWRYMLALKPRTNDPVLRQWLAGFGKLAPDGSLQLHGSGGLARLTSRMEQ</sequence>
<comment type="subcellular location">
    <subcellularLocation>
        <location evidence="1">Cell inner membrane</location>
    </subcellularLocation>
</comment>
<keyword evidence="7" id="KW-0812">Transmembrane</keyword>
<evidence type="ECO:0000256" key="6">
    <source>
        <dbReference type="ARBA" id="ARBA00022519"/>
    </source>
</evidence>
<evidence type="ECO:0000256" key="5">
    <source>
        <dbReference type="ARBA" id="ARBA00022475"/>
    </source>
</evidence>
<dbReference type="GO" id="GO:0005886">
    <property type="term" value="C:plasma membrane"/>
    <property type="evidence" value="ECO:0007669"/>
    <property type="project" value="UniProtKB-SubCell"/>
</dbReference>
<keyword evidence="6" id="KW-0997">Cell inner membrane</keyword>
<evidence type="ECO:0000256" key="3">
    <source>
        <dbReference type="ARBA" id="ARBA00021563"/>
    </source>
</evidence>
<comment type="similarity">
    <text evidence="2">Belongs to the GSP N family.</text>
</comment>
<dbReference type="AlphaFoldDB" id="A0A1I4FI94"/>